<keyword evidence="2" id="KW-1185">Reference proteome</keyword>
<dbReference type="EMBL" id="KV017833">
    <property type="protein sequence ID" value="KZV17870.1"/>
    <property type="molecule type" value="Genomic_DNA"/>
</dbReference>
<name>A0A2Z7A883_9LAMI</name>
<dbReference type="AlphaFoldDB" id="A0A2Z7A883"/>
<organism evidence="1 2">
    <name type="scientific">Dorcoceras hygrometricum</name>
    <dbReference type="NCBI Taxonomy" id="472368"/>
    <lineage>
        <taxon>Eukaryota</taxon>
        <taxon>Viridiplantae</taxon>
        <taxon>Streptophyta</taxon>
        <taxon>Embryophyta</taxon>
        <taxon>Tracheophyta</taxon>
        <taxon>Spermatophyta</taxon>
        <taxon>Magnoliopsida</taxon>
        <taxon>eudicotyledons</taxon>
        <taxon>Gunneridae</taxon>
        <taxon>Pentapetalae</taxon>
        <taxon>asterids</taxon>
        <taxon>lamiids</taxon>
        <taxon>Lamiales</taxon>
        <taxon>Gesneriaceae</taxon>
        <taxon>Didymocarpoideae</taxon>
        <taxon>Trichosporeae</taxon>
        <taxon>Loxocarpinae</taxon>
        <taxon>Dorcoceras</taxon>
    </lineage>
</organism>
<evidence type="ECO:0000313" key="1">
    <source>
        <dbReference type="EMBL" id="KZV17870.1"/>
    </source>
</evidence>
<sequence>MLPFYLTANRSSNLSKQLANQLITKLNQLTTYGRELRPASTTRLKTNQLKSESKPLNKAYTEAQTDWENCRPDIHDDIELCDYFVFPQQADPKLQTSINQKILKRRAQRHQACSKQWRKS</sequence>
<protein>
    <submittedName>
        <fullName evidence="1">Proliferating-cell nucleolar protein-like (ISS)</fullName>
    </submittedName>
</protein>
<dbReference type="Proteomes" id="UP000250235">
    <property type="component" value="Unassembled WGS sequence"/>
</dbReference>
<evidence type="ECO:0000313" key="2">
    <source>
        <dbReference type="Proteomes" id="UP000250235"/>
    </source>
</evidence>
<proteinExistence type="predicted"/>
<gene>
    <name evidence="1" type="ORF">F511_02717</name>
</gene>
<reference evidence="1 2" key="1">
    <citation type="journal article" date="2015" name="Proc. Natl. Acad. Sci. U.S.A.">
        <title>The resurrection genome of Boea hygrometrica: A blueprint for survival of dehydration.</title>
        <authorList>
            <person name="Xiao L."/>
            <person name="Yang G."/>
            <person name="Zhang L."/>
            <person name="Yang X."/>
            <person name="Zhao S."/>
            <person name="Ji Z."/>
            <person name="Zhou Q."/>
            <person name="Hu M."/>
            <person name="Wang Y."/>
            <person name="Chen M."/>
            <person name="Xu Y."/>
            <person name="Jin H."/>
            <person name="Xiao X."/>
            <person name="Hu G."/>
            <person name="Bao F."/>
            <person name="Hu Y."/>
            <person name="Wan P."/>
            <person name="Li L."/>
            <person name="Deng X."/>
            <person name="Kuang T."/>
            <person name="Xiang C."/>
            <person name="Zhu J.K."/>
            <person name="Oliver M.J."/>
            <person name="He Y."/>
        </authorList>
    </citation>
    <scope>NUCLEOTIDE SEQUENCE [LARGE SCALE GENOMIC DNA]</scope>
    <source>
        <strain evidence="2">cv. XS01</strain>
    </source>
</reference>
<accession>A0A2Z7A883</accession>